<evidence type="ECO:0000313" key="2">
    <source>
        <dbReference type="Proteomes" id="UP000309215"/>
    </source>
</evidence>
<evidence type="ECO:0000313" key="1">
    <source>
        <dbReference type="EMBL" id="TKD11858.1"/>
    </source>
</evidence>
<name>A0A4U1JHG5_9BACT</name>
<proteinExistence type="predicted"/>
<organism evidence="1 2">
    <name type="scientific">Polyangium fumosum</name>
    <dbReference type="NCBI Taxonomy" id="889272"/>
    <lineage>
        <taxon>Bacteria</taxon>
        <taxon>Pseudomonadati</taxon>
        <taxon>Myxococcota</taxon>
        <taxon>Polyangia</taxon>
        <taxon>Polyangiales</taxon>
        <taxon>Polyangiaceae</taxon>
        <taxon>Polyangium</taxon>
    </lineage>
</organism>
<reference evidence="1 2" key="1">
    <citation type="submission" date="2019-04" db="EMBL/GenBank/DDBJ databases">
        <authorList>
            <person name="Li Y."/>
            <person name="Wang J."/>
        </authorList>
    </citation>
    <scope>NUCLEOTIDE SEQUENCE [LARGE SCALE GENOMIC DNA]</scope>
    <source>
        <strain evidence="1 2">DSM 14668</strain>
    </source>
</reference>
<dbReference type="OrthoDB" id="9833322at2"/>
<dbReference type="AlphaFoldDB" id="A0A4U1JHG5"/>
<protein>
    <submittedName>
        <fullName evidence="1">Uncharacterized protein</fullName>
    </submittedName>
</protein>
<dbReference type="RefSeq" id="WP_136928132.1">
    <property type="nucleotide sequence ID" value="NZ_SSMQ01000005.1"/>
</dbReference>
<keyword evidence="2" id="KW-1185">Reference proteome</keyword>
<gene>
    <name evidence="1" type="ORF">E8A74_06920</name>
</gene>
<dbReference type="Proteomes" id="UP000309215">
    <property type="component" value="Unassembled WGS sequence"/>
</dbReference>
<dbReference type="PROSITE" id="PS51257">
    <property type="entry name" value="PROKAR_LIPOPROTEIN"/>
    <property type="match status" value="1"/>
</dbReference>
<sequence>MQGRATKWMCGIVATLGVVVLAMGCSGSDGYGACPADNGSDEVCVWEGGITFVPDKVLLADGFVFVHGEMMWSPCAMTPGKQIRSYGIDPMTAVTERMDAPADAEPVPIPAQGKIEVKLEGTMRRVVIDPSATISVNKSKLPIGEVVNDDNGITVPIELEAVCDE</sequence>
<dbReference type="EMBL" id="SSMQ01000005">
    <property type="protein sequence ID" value="TKD11858.1"/>
    <property type="molecule type" value="Genomic_DNA"/>
</dbReference>
<comment type="caution">
    <text evidence="1">The sequence shown here is derived from an EMBL/GenBank/DDBJ whole genome shotgun (WGS) entry which is preliminary data.</text>
</comment>
<accession>A0A4U1JHG5</accession>